<sequence length="134" mass="13598">MPPDNAVTVAKGGDVDFPRDGPFSGGGIARTGADAFNLSAIGIYQVLFQVSVDEAGQLVLTLDSGAGAVELTYTVVGRATGTSQIVGMALVQTSVINSILTVRNPASESAALTITPLAGGKESVSAHLVITRLR</sequence>
<protein>
    <submittedName>
        <fullName evidence="1">Uncharacterized protein</fullName>
    </submittedName>
</protein>
<proteinExistence type="predicted"/>
<evidence type="ECO:0000313" key="1">
    <source>
        <dbReference type="EMBL" id="PGS98173.1"/>
    </source>
</evidence>
<dbReference type="Gene3D" id="2.60.120.40">
    <property type="match status" value="1"/>
</dbReference>
<accession>A0A2C1DE74</accession>
<reference evidence="1 2" key="1">
    <citation type="submission" date="2017-09" db="EMBL/GenBank/DDBJ databases">
        <title>Large-scale bioinformatics analysis of Bacillus genomes uncovers conserved roles of natural products in bacterial physiology.</title>
        <authorList>
            <consortium name="Agbiome Team Llc"/>
            <person name="Bleich R.M."/>
            <person name="Grubbs K.J."/>
            <person name="Santa Maria K.C."/>
            <person name="Allen S.E."/>
            <person name="Farag S."/>
            <person name="Shank E.A."/>
            <person name="Bowers A."/>
        </authorList>
    </citation>
    <scope>NUCLEOTIDE SEQUENCE [LARGE SCALE GENOMIC DNA]</scope>
    <source>
        <strain evidence="1 2">AFS041432</strain>
    </source>
</reference>
<dbReference type="Proteomes" id="UP000225872">
    <property type="component" value="Unassembled WGS sequence"/>
</dbReference>
<gene>
    <name evidence="1" type="ORF">COD09_20085</name>
</gene>
<organism evidence="1 2">
    <name type="scientific">Bacillus cereus</name>
    <dbReference type="NCBI Taxonomy" id="1396"/>
    <lineage>
        <taxon>Bacteria</taxon>
        <taxon>Bacillati</taxon>
        <taxon>Bacillota</taxon>
        <taxon>Bacilli</taxon>
        <taxon>Bacillales</taxon>
        <taxon>Bacillaceae</taxon>
        <taxon>Bacillus</taxon>
        <taxon>Bacillus cereus group</taxon>
    </lineage>
</organism>
<evidence type="ECO:0000313" key="2">
    <source>
        <dbReference type="Proteomes" id="UP000225872"/>
    </source>
</evidence>
<comment type="caution">
    <text evidence="1">The sequence shown here is derived from an EMBL/GenBank/DDBJ whole genome shotgun (WGS) entry which is preliminary data.</text>
</comment>
<name>A0A2C1DE74_BACCE</name>
<dbReference type="InterPro" id="IPR008983">
    <property type="entry name" value="Tumour_necrosis_fac-like_dom"/>
</dbReference>
<dbReference type="EMBL" id="NULO01000068">
    <property type="protein sequence ID" value="PGS98173.1"/>
    <property type="molecule type" value="Genomic_DNA"/>
</dbReference>
<dbReference type="AlphaFoldDB" id="A0A2C1DE74"/>